<evidence type="ECO:0000256" key="2">
    <source>
        <dbReference type="ARBA" id="ARBA00023015"/>
    </source>
</evidence>
<dbReference type="Gene3D" id="3.40.190.10">
    <property type="entry name" value="Periplasmic binding protein-like II"/>
    <property type="match status" value="1"/>
</dbReference>
<organism evidence="7 8">
    <name type="scientific">Plantactinospora sonchi</name>
    <dbReference type="NCBI Taxonomy" id="1544735"/>
    <lineage>
        <taxon>Bacteria</taxon>
        <taxon>Bacillati</taxon>
        <taxon>Actinomycetota</taxon>
        <taxon>Actinomycetes</taxon>
        <taxon>Micromonosporales</taxon>
        <taxon>Micromonosporaceae</taxon>
        <taxon>Plantactinospora</taxon>
    </lineage>
</organism>
<evidence type="ECO:0000256" key="1">
    <source>
        <dbReference type="ARBA" id="ARBA00009437"/>
    </source>
</evidence>
<keyword evidence="2" id="KW-0805">Transcription regulation</keyword>
<feature type="region of interest" description="Disordered" evidence="5">
    <location>
        <begin position="184"/>
        <end position="209"/>
    </location>
</feature>
<dbReference type="Pfam" id="PF00126">
    <property type="entry name" value="HTH_1"/>
    <property type="match status" value="1"/>
</dbReference>
<evidence type="ECO:0000313" key="8">
    <source>
        <dbReference type="Proteomes" id="UP001332243"/>
    </source>
</evidence>
<dbReference type="Gene3D" id="3.40.190.290">
    <property type="match status" value="1"/>
</dbReference>
<gene>
    <name evidence="7" type="ORF">V1633_17635</name>
</gene>
<keyword evidence="3" id="KW-0238">DNA-binding</keyword>
<dbReference type="CDD" id="cd05466">
    <property type="entry name" value="PBP2_LTTR_substrate"/>
    <property type="match status" value="1"/>
</dbReference>
<evidence type="ECO:0000259" key="6">
    <source>
        <dbReference type="PROSITE" id="PS50931"/>
    </source>
</evidence>
<dbReference type="InterPro" id="IPR000847">
    <property type="entry name" value="LysR_HTH_N"/>
</dbReference>
<dbReference type="PANTHER" id="PTHR30126">
    <property type="entry name" value="HTH-TYPE TRANSCRIPTIONAL REGULATOR"/>
    <property type="match status" value="1"/>
</dbReference>
<dbReference type="RefSeq" id="WP_331215427.1">
    <property type="nucleotide sequence ID" value="NZ_JAZGQK010000013.1"/>
</dbReference>
<dbReference type="SUPFAM" id="SSF46785">
    <property type="entry name" value="Winged helix' DNA-binding domain"/>
    <property type="match status" value="1"/>
</dbReference>
<keyword evidence="8" id="KW-1185">Reference proteome</keyword>
<sequence length="332" mass="35231">MELRQLRTFEAVALRRTVTDAAVDLGLAPSSVSEQIRALEKSLGVAVFDRGPRGMRLTPAGERLLGWARRLLDQAEQARREVTAAPSVLRLGALETIAATHVPGVLARLTERRPDLTVEVRADGARDQLLHAVGTGDLDAALLLDTGDRLGDLGFTLPPAPLDFVDLEPVPLVLVAAPDHPLATATTSDSGTATSGATDSAAATATTSDSGTANRLTRAALRGQKLLVNMPACSFWLAGERLLGADVERVRAGGVPVMRAWAEQGLGIALLPEFAVADQLAAGGLRKLALDIPELHLRLVWRADRESDPAVRQLLYAASAQRPMAGPTSRRR</sequence>
<reference evidence="7 8" key="1">
    <citation type="submission" date="2024-01" db="EMBL/GenBank/DDBJ databases">
        <title>Genome insights into Plantactinospora sonchi sp. nov.</title>
        <authorList>
            <person name="Wang L."/>
        </authorList>
    </citation>
    <scope>NUCLEOTIDE SEQUENCE [LARGE SCALE GENOMIC DNA]</scope>
    <source>
        <strain evidence="7 8">NEAU-QY2</strain>
    </source>
</reference>
<keyword evidence="4" id="KW-0804">Transcription</keyword>
<dbReference type="InterPro" id="IPR036388">
    <property type="entry name" value="WH-like_DNA-bd_sf"/>
</dbReference>
<evidence type="ECO:0000256" key="3">
    <source>
        <dbReference type="ARBA" id="ARBA00023125"/>
    </source>
</evidence>
<dbReference type="PROSITE" id="PS50931">
    <property type="entry name" value="HTH_LYSR"/>
    <property type="match status" value="1"/>
</dbReference>
<dbReference type="EMBL" id="JAZGQK010000013">
    <property type="protein sequence ID" value="MEE6260311.1"/>
    <property type="molecule type" value="Genomic_DNA"/>
</dbReference>
<proteinExistence type="inferred from homology"/>
<evidence type="ECO:0000313" key="7">
    <source>
        <dbReference type="EMBL" id="MEE6260311.1"/>
    </source>
</evidence>
<accession>A0ABU7RUZ4</accession>
<evidence type="ECO:0000256" key="4">
    <source>
        <dbReference type="ARBA" id="ARBA00023163"/>
    </source>
</evidence>
<name>A0ABU7RUZ4_9ACTN</name>
<evidence type="ECO:0000256" key="5">
    <source>
        <dbReference type="SAM" id="MobiDB-lite"/>
    </source>
</evidence>
<dbReference type="Proteomes" id="UP001332243">
    <property type="component" value="Unassembled WGS sequence"/>
</dbReference>
<dbReference type="PANTHER" id="PTHR30126:SF39">
    <property type="entry name" value="HTH-TYPE TRANSCRIPTIONAL REGULATOR CYSL"/>
    <property type="match status" value="1"/>
</dbReference>
<dbReference type="Pfam" id="PF03466">
    <property type="entry name" value="LysR_substrate"/>
    <property type="match status" value="2"/>
</dbReference>
<dbReference type="Gene3D" id="1.10.10.10">
    <property type="entry name" value="Winged helix-like DNA-binding domain superfamily/Winged helix DNA-binding domain"/>
    <property type="match status" value="1"/>
</dbReference>
<comment type="similarity">
    <text evidence="1">Belongs to the LysR transcriptional regulatory family.</text>
</comment>
<feature type="domain" description="HTH lysR-type" evidence="6">
    <location>
        <begin position="1"/>
        <end position="58"/>
    </location>
</feature>
<dbReference type="InterPro" id="IPR005119">
    <property type="entry name" value="LysR_subst-bd"/>
</dbReference>
<dbReference type="SUPFAM" id="SSF53850">
    <property type="entry name" value="Periplasmic binding protein-like II"/>
    <property type="match status" value="1"/>
</dbReference>
<dbReference type="InterPro" id="IPR036390">
    <property type="entry name" value="WH_DNA-bd_sf"/>
</dbReference>
<comment type="caution">
    <text evidence="7">The sequence shown here is derived from an EMBL/GenBank/DDBJ whole genome shotgun (WGS) entry which is preliminary data.</text>
</comment>
<protein>
    <submittedName>
        <fullName evidence="7">LysR family transcriptional regulator</fullName>
    </submittedName>
</protein>